<evidence type="ECO:0000313" key="1">
    <source>
        <dbReference type="EMBL" id="SCC79507.1"/>
    </source>
</evidence>
<accession>A0ABY0K9F8</accession>
<keyword evidence="2" id="KW-1185">Reference proteome</keyword>
<gene>
    <name evidence="1" type="ORF">GA0071312_0928</name>
</gene>
<dbReference type="EMBL" id="FMBM01000001">
    <property type="protein sequence ID" value="SCC79507.1"/>
    <property type="molecule type" value="Genomic_DNA"/>
</dbReference>
<sequence>MAISRKGLTLMSIVGHIRTCLDHGRLYQYEPAIPVEAHLRIILLTPEMREEIDAELLDREAEHRTGAFLADLDHFIAGGEITIGDRRDKHAFLKRLEPEGEQVWELRSVDPEPSVRAFGTFADTDILVLTPMRLRTELGGFNSRAFKDEIRRTRQIWHGIFAPYSPLTSEKVTDYVNENVNDLRNTQ</sequence>
<name>A0ABY0K9F8_9HYPH</name>
<comment type="caution">
    <text evidence="1">The sequence shown here is derived from an EMBL/GenBank/DDBJ whole genome shotgun (WGS) entry which is preliminary data.</text>
</comment>
<proteinExistence type="predicted"/>
<protein>
    <submittedName>
        <fullName evidence="1">Uncharacterized protein</fullName>
    </submittedName>
</protein>
<dbReference type="Proteomes" id="UP000182800">
    <property type="component" value="Unassembled WGS sequence"/>
</dbReference>
<organism evidence="1 2">
    <name type="scientific">Saliniramus fredricksonii</name>
    <dbReference type="NCBI Taxonomy" id="1653334"/>
    <lineage>
        <taxon>Bacteria</taxon>
        <taxon>Pseudomonadati</taxon>
        <taxon>Pseudomonadota</taxon>
        <taxon>Alphaproteobacteria</taxon>
        <taxon>Hyphomicrobiales</taxon>
        <taxon>Salinarimonadaceae</taxon>
        <taxon>Saliniramus</taxon>
    </lineage>
</organism>
<reference evidence="1 2" key="1">
    <citation type="submission" date="2016-08" db="EMBL/GenBank/DDBJ databases">
        <authorList>
            <person name="Varghese N."/>
            <person name="Submissions Spin"/>
        </authorList>
    </citation>
    <scope>NUCLEOTIDE SEQUENCE [LARGE SCALE GENOMIC DNA]</scope>
    <source>
        <strain evidence="1 2">HL-109</strain>
    </source>
</reference>
<evidence type="ECO:0000313" key="2">
    <source>
        <dbReference type="Proteomes" id="UP000182800"/>
    </source>
</evidence>